<dbReference type="InterPro" id="IPR011006">
    <property type="entry name" value="CheY-like_superfamily"/>
</dbReference>
<evidence type="ECO:0000256" key="1">
    <source>
        <dbReference type="ARBA" id="ARBA00022741"/>
    </source>
</evidence>
<keyword evidence="4" id="KW-0805">Transcription regulation</keyword>
<feature type="domain" description="Sigma-54 factor interaction" evidence="8">
    <location>
        <begin position="132"/>
        <end position="361"/>
    </location>
</feature>
<evidence type="ECO:0000256" key="7">
    <source>
        <dbReference type="PROSITE-ProRule" id="PRU00169"/>
    </source>
</evidence>
<dbReference type="InterPro" id="IPR027417">
    <property type="entry name" value="P-loop_NTPase"/>
</dbReference>
<dbReference type="SUPFAM" id="SSF52172">
    <property type="entry name" value="CheY-like"/>
    <property type="match status" value="1"/>
</dbReference>
<dbReference type="Gene3D" id="3.40.50.2300">
    <property type="match status" value="1"/>
</dbReference>
<evidence type="ECO:0000256" key="3">
    <source>
        <dbReference type="ARBA" id="ARBA00023012"/>
    </source>
</evidence>
<dbReference type="PROSITE" id="PS00688">
    <property type="entry name" value="SIGMA54_INTERACT_3"/>
    <property type="match status" value="1"/>
</dbReference>
<dbReference type="SUPFAM" id="SSF52540">
    <property type="entry name" value="P-loop containing nucleoside triphosphate hydrolases"/>
    <property type="match status" value="1"/>
</dbReference>
<dbReference type="GO" id="GO:0006355">
    <property type="term" value="P:regulation of DNA-templated transcription"/>
    <property type="evidence" value="ECO:0007669"/>
    <property type="project" value="InterPro"/>
</dbReference>
<evidence type="ECO:0000256" key="4">
    <source>
        <dbReference type="ARBA" id="ARBA00023015"/>
    </source>
</evidence>
<feature type="modified residue" description="4-aspartylphosphate" evidence="7">
    <location>
        <position position="54"/>
    </location>
</feature>
<dbReference type="Gene3D" id="1.10.10.60">
    <property type="entry name" value="Homeodomain-like"/>
    <property type="match status" value="1"/>
</dbReference>
<evidence type="ECO:0000259" key="9">
    <source>
        <dbReference type="PROSITE" id="PS50110"/>
    </source>
</evidence>
<dbReference type="SUPFAM" id="SSF46689">
    <property type="entry name" value="Homeodomain-like"/>
    <property type="match status" value="1"/>
</dbReference>
<evidence type="ECO:0000313" key="11">
    <source>
        <dbReference type="Proteomes" id="UP000199495"/>
    </source>
</evidence>
<dbReference type="Pfam" id="PF00158">
    <property type="entry name" value="Sigma54_activat"/>
    <property type="match status" value="1"/>
</dbReference>
<dbReference type="SMART" id="SM00382">
    <property type="entry name" value="AAA"/>
    <property type="match status" value="1"/>
</dbReference>
<dbReference type="CDD" id="cd00009">
    <property type="entry name" value="AAA"/>
    <property type="match status" value="1"/>
</dbReference>
<dbReference type="GO" id="GO:0005524">
    <property type="term" value="F:ATP binding"/>
    <property type="evidence" value="ECO:0007669"/>
    <property type="project" value="UniProtKB-KW"/>
</dbReference>
<dbReference type="Pfam" id="PF00072">
    <property type="entry name" value="Response_reg"/>
    <property type="match status" value="1"/>
</dbReference>
<dbReference type="PANTHER" id="PTHR32071:SF57">
    <property type="entry name" value="C4-DICARBOXYLATE TRANSPORT TRANSCRIPTIONAL REGULATORY PROTEIN DCTD"/>
    <property type="match status" value="1"/>
</dbReference>
<dbReference type="Gene3D" id="1.10.8.60">
    <property type="match status" value="1"/>
</dbReference>
<keyword evidence="1" id="KW-0547">Nucleotide-binding</keyword>
<dbReference type="InterPro" id="IPR002078">
    <property type="entry name" value="Sigma_54_int"/>
</dbReference>
<dbReference type="SMART" id="SM00448">
    <property type="entry name" value="REC"/>
    <property type="match status" value="1"/>
</dbReference>
<proteinExistence type="predicted"/>
<keyword evidence="2" id="KW-0067">ATP-binding</keyword>
<keyword evidence="11" id="KW-1185">Reference proteome</keyword>
<keyword evidence="5" id="KW-0010">Activator</keyword>
<evidence type="ECO:0000259" key="8">
    <source>
        <dbReference type="PROSITE" id="PS50045"/>
    </source>
</evidence>
<evidence type="ECO:0000313" key="10">
    <source>
        <dbReference type="EMBL" id="SDG38685.1"/>
    </source>
</evidence>
<keyword evidence="10" id="KW-0238">DNA-binding</keyword>
<dbReference type="FunFam" id="3.40.50.300:FF:000006">
    <property type="entry name" value="DNA-binding transcriptional regulator NtrC"/>
    <property type="match status" value="1"/>
</dbReference>
<protein>
    <submittedName>
        <fullName evidence="10">DNA-binding transcriptional response regulator, NtrC family, contains REC, AAA-type ATPase, and a Fis-type DNA-binding domains</fullName>
    </submittedName>
</protein>
<dbReference type="EMBL" id="FNCS01000002">
    <property type="protein sequence ID" value="SDG38685.1"/>
    <property type="molecule type" value="Genomic_DNA"/>
</dbReference>
<feature type="domain" description="Response regulatory" evidence="9">
    <location>
        <begin position="5"/>
        <end position="119"/>
    </location>
</feature>
<dbReference type="PROSITE" id="PS50110">
    <property type="entry name" value="RESPONSE_REGULATORY"/>
    <property type="match status" value="1"/>
</dbReference>
<dbReference type="InterPro" id="IPR025944">
    <property type="entry name" value="Sigma_54_int_dom_CS"/>
</dbReference>
<name>A0A1G7TTV8_9HYPH</name>
<dbReference type="GO" id="GO:0000160">
    <property type="term" value="P:phosphorelay signal transduction system"/>
    <property type="evidence" value="ECO:0007669"/>
    <property type="project" value="UniProtKB-KW"/>
</dbReference>
<dbReference type="Gene3D" id="3.40.50.300">
    <property type="entry name" value="P-loop containing nucleotide triphosphate hydrolases"/>
    <property type="match status" value="1"/>
</dbReference>
<sequence length="439" mass="48323">MSKPNLLLIEDDETLGTSLVQRLTLEGFSTRWARSAAQAQAELARSRPDVIVSDIRLPDGDGESVMRAHFEQVGLVPTIFMTAYGEIDQAVRLVRDGAWDYVSKPFDLDALIERLRPISSIGRISESSPGNRLGGSPAMRAASELLAKAADVDLPVTLMGETGTGKEVAARFIHQVGDRSDRPFVAVNAGLLQSEMADSLMFGHERGAFTGANASHVGFAEEAEDGTLFLDEIGELSLAMQVKLLRLIEQRSFRRLGGTRDLAFRGRIVCATNRDLEAMVEEGNFRRDLWYRINVITCILPPLRERSEDIAELLSSRLETAAQRFGRHAPRLTADAIAAAVAHRWPGNVRELVNRIDRAVALGDAEAIGPSDLFPERQSENAVAPATLLEAREMAERHHIIAVLQQNEGRIQPAARQLGISRTTLWEKMNRYGIDGDQA</sequence>
<dbReference type="InterPro" id="IPR003593">
    <property type="entry name" value="AAA+_ATPase"/>
</dbReference>
<keyword evidence="6" id="KW-0804">Transcription</keyword>
<dbReference type="PRINTS" id="PR01590">
    <property type="entry name" value="HTHFIS"/>
</dbReference>
<dbReference type="InterPro" id="IPR001789">
    <property type="entry name" value="Sig_transdc_resp-reg_receiver"/>
</dbReference>
<evidence type="ECO:0000256" key="6">
    <source>
        <dbReference type="ARBA" id="ARBA00023163"/>
    </source>
</evidence>
<dbReference type="PROSITE" id="PS50045">
    <property type="entry name" value="SIGMA54_INTERACT_4"/>
    <property type="match status" value="1"/>
</dbReference>
<dbReference type="AlphaFoldDB" id="A0A1G7TTV8"/>
<evidence type="ECO:0000256" key="2">
    <source>
        <dbReference type="ARBA" id="ARBA00022840"/>
    </source>
</evidence>
<dbReference type="Proteomes" id="UP000199495">
    <property type="component" value="Unassembled WGS sequence"/>
</dbReference>
<dbReference type="InterPro" id="IPR058031">
    <property type="entry name" value="AAA_lid_NorR"/>
</dbReference>
<dbReference type="Pfam" id="PF02954">
    <property type="entry name" value="HTH_8"/>
    <property type="match status" value="1"/>
</dbReference>
<gene>
    <name evidence="10" type="ORF">SAMN04487974_102336</name>
</gene>
<dbReference type="InterPro" id="IPR009057">
    <property type="entry name" value="Homeodomain-like_sf"/>
</dbReference>
<dbReference type="RefSeq" id="WP_090593185.1">
    <property type="nucleotide sequence ID" value="NZ_FNCS01000002.1"/>
</dbReference>
<dbReference type="InterPro" id="IPR002197">
    <property type="entry name" value="HTH_Fis"/>
</dbReference>
<accession>A0A1G7TTV8</accession>
<dbReference type="STRING" id="440168.SAMN04487974_102336"/>
<dbReference type="GO" id="GO:0043565">
    <property type="term" value="F:sequence-specific DNA binding"/>
    <property type="evidence" value="ECO:0007669"/>
    <property type="project" value="InterPro"/>
</dbReference>
<dbReference type="Pfam" id="PF25601">
    <property type="entry name" value="AAA_lid_14"/>
    <property type="match status" value="1"/>
</dbReference>
<dbReference type="PANTHER" id="PTHR32071">
    <property type="entry name" value="TRANSCRIPTIONAL REGULATORY PROTEIN"/>
    <property type="match status" value="1"/>
</dbReference>
<keyword evidence="7" id="KW-0597">Phosphoprotein</keyword>
<dbReference type="OrthoDB" id="9802388at2"/>
<keyword evidence="3" id="KW-0902">Two-component regulatory system</keyword>
<reference evidence="10 11" key="1">
    <citation type="submission" date="2016-10" db="EMBL/GenBank/DDBJ databases">
        <authorList>
            <person name="de Groot N.N."/>
        </authorList>
    </citation>
    <scope>NUCLEOTIDE SEQUENCE [LARGE SCALE GENOMIC DNA]</scope>
    <source>
        <strain evidence="10 11">CGMCC 1.10267</strain>
    </source>
</reference>
<organism evidence="10 11">
    <name type="scientific">Pelagibacterium luteolum</name>
    <dbReference type="NCBI Taxonomy" id="440168"/>
    <lineage>
        <taxon>Bacteria</taxon>
        <taxon>Pseudomonadati</taxon>
        <taxon>Pseudomonadota</taxon>
        <taxon>Alphaproteobacteria</taxon>
        <taxon>Hyphomicrobiales</taxon>
        <taxon>Devosiaceae</taxon>
        <taxon>Pelagibacterium</taxon>
    </lineage>
</organism>
<evidence type="ECO:0000256" key="5">
    <source>
        <dbReference type="ARBA" id="ARBA00023159"/>
    </source>
</evidence>